<dbReference type="GO" id="GO:0009055">
    <property type="term" value="F:electron transfer activity"/>
    <property type="evidence" value="ECO:0007669"/>
    <property type="project" value="InterPro"/>
</dbReference>
<keyword evidence="10" id="KW-1185">Reference proteome</keyword>
<dbReference type="SMART" id="SM00893">
    <property type="entry name" value="ETF"/>
    <property type="match status" value="1"/>
</dbReference>
<evidence type="ECO:0000256" key="4">
    <source>
        <dbReference type="ARBA" id="ARBA00022982"/>
    </source>
</evidence>
<dbReference type="FunFam" id="3.40.50.1220:FF:000001">
    <property type="entry name" value="Electron transfer flavoprotein, alpha subunit"/>
    <property type="match status" value="1"/>
</dbReference>
<evidence type="ECO:0000256" key="5">
    <source>
        <dbReference type="ARBA" id="ARBA00025649"/>
    </source>
</evidence>
<feature type="binding site" evidence="8">
    <location>
        <begin position="241"/>
        <end position="245"/>
    </location>
    <ligand>
        <name>FAD</name>
        <dbReference type="ChEBI" id="CHEBI:57692"/>
    </ligand>
</feature>
<organism evidence="10 11">
    <name type="scientific">Derxia gummosa DSM 723</name>
    <dbReference type="NCBI Taxonomy" id="1121388"/>
    <lineage>
        <taxon>Bacteria</taxon>
        <taxon>Pseudomonadati</taxon>
        <taxon>Pseudomonadota</taxon>
        <taxon>Betaproteobacteria</taxon>
        <taxon>Burkholderiales</taxon>
        <taxon>Alcaligenaceae</taxon>
        <taxon>Derxia</taxon>
    </lineage>
</organism>
<keyword evidence="4" id="KW-0249">Electron transport</keyword>
<dbReference type="SUPFAM" id="SSF52467">
    <property type="entry name" value="DHS-like NAD/FAD-binding domain"/>
    <property type="match status" value="1"/>
</dbReference>
<evidence type="ECO:0000256" key="3">
    <source>
        <dbReference type="ARBA" id="ARBA00022827"/>
    </source>
</evidence>
<dbReference type="Pfam" id="PF00766">
    <property type="entry name" value="ETF_alpha"/>
    <property type="match status" value="1"/>
</dbReference>
<dbReference type="PANTHER" id="PTHR43153">
    <property type="entry name" value="ELECTRON TRANSFER FLAVOPROTEIN ALPHA"/>
    <property type="match status" value="1"/>
</dbReference>
<keyword evidence="2" id="KW-0285">Flavoprotein</keyword>
<dbReference type="AlphaFoldDB" id="A0A8B6X2H1"/>
<dbReference type="PANTHER" id="PTHR43153:SF1">
    <property type="entry name" value="ELECTRON TRANSFER FLAVOPROTEIN SUBUNIT ALPHA, MITOCHONDRIAL"/>
    <property type="match status" value="1"/>
</dbReference>
<evidence type="ECO:0000313" key="11">
    <source>
        <dbReference type="RefSeq" id="WP_028310914.1"/>
    </source>
</evidence>
<comment type="similarity">
    <text evidence="1">Belongs to the ETF alpha-subunit/FixB family.</text>
</comment>
<comment type="cofactor">
    <cofactor evidence="8">
        <name>FAD</name>
        <dbReference type="ChEBI" id="CHEBI:57692"/>
    </cofactor>
    <text evidence="8">Binds 1 FAD per dimer.</text>
</comment>
<dbReference type="OrthoDB" id="8682674at2"/>
<keyword evidence="4" id="KW-0813">Transport</keyword>
<dbReference type="GO" id="GO:0033539">
    <property type="term" value="P:fatty acid beta-oxidation using acyl-CoA dehydrogenase"/>
    <property type="evidence" value="ECO:0007669"/>
    <property type="project" value="TreeGrafter"/>
</dbReference>
<feature type="binding site" evidence="8">
    <location>
        <begin position="258"/>
        <end position="265"/>
    </location>
    <ligand>
        <name>FAD</name>
        <dbReference type="ChEBI" id="CHEBI:57692"/>
    </ligand>
</feature>
<evidence type="ECO:0000259" key="9">
    <source>
        <dbReference type="SMART" id="SM00893"/>
    </source>
</evidence>
<accession>A0A8B6X2H1</accession>
<evidence type="ECO:0000256" key="2">
    <source>
        <dbReference type="ARBA" id="ARBA00022630"/>
    </source>
</evidence>
<dbReference type="InterPro" id="IPR014731">
    <property type="entry name" value="ETF_asu_C"/>
</dbReference>
<feature type="binding site" evidence="8">
    <location>
        <begin position="297"/>
        <end position="298"/>
    </location>
    <ligand>
        <name>FAD</name>
        <dbReference type="ChEBI" id="CHEBI:57692"/>
    </ligand>
</feature>
<dbReference type="InterPro" id="IPR014729">
    <property type="entry name" value="Rossmann-like_a/b/a_fold"/>
</dbReference>
<comment type="function">
    <text evidence="5">The electron transfer flavoprotein serves as a specific electron acceptor for other dehydrogenases. It transfers the electrons to the main respiratory chain via ETF-ubiquinone oxidoreductase (ETF dehydrogenase).</text>
</comment>
<dbReference type="SUPFAM" id="SSF52402">
    <property type="entry name" value="Adenine nucleotide alpha hydrolases-like"/>
    <property type="match status" value="1"/>
</dbReference>
<reference evidence="11" key="2">
    <citation type="journal article" date="2002" name="Proteins">
        <title>Monophyly of class I aminoacyl tRNA synthetase, USPA, ETFP, photolyase, and PP-ATPase nucleotide-binding domains: implications for protein evolution in the RNA.</title>
        <authorList>
            <person name="Aravind L."/>
            <person name="Anantharaman V."/>
            <person name="Koonin E.V."/>
        </authorList>
    </citation>
    <scope>NUCLEOTIDE SEQUENCE</scope>
</reference>
<dbReference type="Gene3D" id="3.40.50.620">
    <property type="entry name" value="HUPs"/>
    <property type="match status" value="1"/>
</dbReference>
<reference evidence="11" key="3">
    <citation type="submission" date="2025-08" db="UniProtKB">
        <authorList>
            <consortium name="RefSeq"/>
        </authorList>
    </citation>
    <scope>IDENTIFICATION</scope>
</reference>
<feature type="domain" description="Electron transfer flavoprotein alpha/beta-subunit N-terminal" evidence="9">
    <location>
        <begin position="3"/>
        <end position="182"/>
    </location>
</feature>
<dbReference type="Pfam" id="PF01012">
    <property type="entry name" value="ETF"/>
    <property type="match status" value="1"/>
</dbReference>
<dbReference type="InterPro" id="IPR014730">
    <property type="entry name" value="ETF_a/b_N"/>
</dbReference>
<dbReference type="Proteomes" id="UP000675920">
    <property type="component" value="Unplaced"/>
</dbReference>
<name>A0A8B6X2H1_9BURK</name>
<evidence type="ECO:0000313" key="10">
    <source>
        <dbReference type="Proteomes" id="UP000675920"/>
    </source>
</evidence>
<proteinExistence type="inferred from homology"/>
<feature type="binding site" evidence="8">
    <location>
        <position position="202"/>
    </location>
    <ligand>
        <name>FAD</name>
        <dbReference type="ChEBI" id="CHEBI:57692"/>
    </ligand>
</feature>
<dbReference type="InterPro" id="IPR029035">
    <property type="entry name" value="DHS-like_NAD/FAD-binding_dom"/>
</dbReference>
<evidence type="ECO:0000256" key="1">
    <source>
        <dbReference type="ARBA" id="ARBA00005817"/>
    </source>
</evidence>
<evidence type="ECO:0000256" key="8">
    <source>
        <dbReference type="PIRSR" id="PIRSR000089-1"/>
    </source>
</evidence>
<keyword evidence="3 8" id="KW-0274">FAD</keyword>
<protein>
    <recommendedName>
        <fullName evidence="6">Electron transfer flavoprotein subunit alpha</fullName>
    </recommendedName>
    <alternativeName>
        <fullName evidence="7">Electron transfer flavoprotein large subunit</fullName>
    </alternativeName>
</protein>
<dbReference type="Gene3D" id="3.40.50.1220">
    <property type="entry name" value="TPP-binding domain"/>
    <property type="match status" value="1"/>
</dbReference>
<evidence type="ECO:0000256" key="6">
    <source>
        <dbReference type="ARBA" id="ARBA00068674"/>
    </source>
</evidence>
<feature type="binding site" evidence="8">
    <location>
        <position position="279"/>
    </location>
    <ligand>
        <name>FAD</name>
        <dbReference type="ChEBI" id="CHEBI:57692"/>
    </ligand>
</feature>
<evidence type="ECO:0000256" key="7">
    <source>
        <dbReference type="ARBA" id="ARBA00079299"/>
    </source>
</evidence>
<sequence length="314" mass="31755">MKTLVLAAHDGKNLDDATARLVTAARQLGAPIDVLVIGSGIAAVAGQAAALDGVSRVRAVDADACATVLAEDLAAQLVAIGAEYRVVVARHDMLARAALPRAAVLADAGFLADVTAIPAADRFIRPMYAGGVVAEVAPVQDRLFITVRPSAFAPAGTTDAAVTVEPLAATVAPKRAKLVGREVAGGDRPDLTRARIVAAGGRGVGSAEHMKLVEAVADRVNGAVGASRAAVDAGFAPNAIQVGQTGKTVAPDVYLAFGISGAIQHVAGIKDARVIVAVNKDPDAPIFQIADIGLVGDIFEVLPRLASELPSIAA</sequence>
<reference evidence="11" key="1">
    <citation type="journal article" date="1995" name="Res. Microbiol.">
        <title>Phylogenetic characterization of the ubiquitous electron transfer flavoprotein families ETF-alpha and ETF-beta.</title>
        <authorList>
            <person name="Tsai M.H."/>
            <person name="Saier M.H. Jr."/>
        </authorList>
    </citation>
    <scope>NUCLEOTIDE SEQUENCE</scope>
</reference>
<dbReference type="GO" id="GO:0050660">
    <property type="term" value="F:flavin adenine dinucleotide binding"/>
    <property type="evidence" value="ECO:0007669"/>
    <property type="project" value="InterPro"/>
</dbReference>
<feature type="binding site" evidence="8">
    <location>
        <begin position="227"/>
        <end position="228"/>
    </location>
    <ligand>
        <name>FAD</name>
        <dbReference type="ChEBI" id="CHEBI:57692"/>
    </ligand>
</feature>
<dbReference type="RefSeq" id="WP_028310914.1">
    <property type="nucleotide sequence ID" value="NZ_AXWS01000008.1"/>
</dbReference>
<dbReference type="InterPro" id="IPR001308">
    <property type="entry name" value="ETF_a/FixB"/>
</dbReference>
<dbReference type="PIRSF" id="PIRSF000089">
    <property type="entry name" value="Electra_flavoP_a"/>
    <property type="match status" value="1"/>
</dbReference>